<dbReference type="Proteomes" id="UP000228531">
    <property type="component" value="Unassembled WGS sequence"/>
</dbReference>
<protein>
    <submittedName>
        <fullName evidence="1">Uncharacterized protein</fullName>
    </submittedName>
</protein>
<sequence length="89" mass="9642">MTDKCFFDPKGLIKDAFAIDGIAAPECRSIFLDWALGLPPSRDVREDVTALIAHYAGQAPASHPMLETLHAALEDAGPPRRRGGRSGRQ</sequence>
<gene>
    <name evidence="1" type="ORF">BC777_0954</name>
</gene>
<evidence type="ECO:0000313" key="2">
    <source>
        <dbReference type="Proteomes" id="UP000228531"/>
    </source>
</evidence>
<organism evidence="1 2">
    <name type="scientific">Yoonia maricola</name>
    <dbReference type="NCBI Taxonomy" id="420999"/>
    <lineage>
        <taxon>Bacteria</taxon>
        <taxon>Pseudomonadati</taxon>
        <taxon>Pseudomonadota</taxon>
        <taxon>Alphaproteobacteria</taxon>
        <taxon>Rhodobacterales</taxon>
        <taxon>Paracoccaceae</taxon>
        <taxon>Yoonia</taxon>
    </lineage>
</organism>
<proteinExistence type="predicted"/>
<reference evidence="1 2" key="1">
    <citation type="submission" date="2017-11" db="EMBL/GenBank/DDBJ databases">
        <title>Genomic Encyclopedia of Archaeal and Bacterial Type Strains, Phase II (KMG-II): From Individual Species to Whole Genera.</title>
        <authorList>
            <person name="Goeker M."/>
        </authorList>
    </citation>
    <scope>NUCLEOTIDE SEQUENCE [LARGE SCALE GENOMIC DNA]</scope>
    <source>
        <strain evidence="1 2">DSM 29128</strain>
    </source>
</reference>
<dbReference type="AlphaFoldDB" id="A0A2M8WMG0"/>
<evidence type="ECO:0000313" key="1">
    <source>
        <dbReference type="EMBL" id="PJI92110.1"/>
    </source>
</evidence>
<dbReference type="EMBL" id="PGTY01000001">
    <property type="protein sequence ID" value="PJI92110.1"/>
    <property type="molecule type" value="Genomic_DNA"/>
</dbReference>
<name>A0A2M8WMG0_9RHOB</name>
<keyword evidence="2" id="KW-1185">Reference proteome</keyword>
<dbReference type="RefSeq" id="WP_100366963.1">
    <property type="nucleotide sequence ID" value="NZ_PGTY01000001.1"/>
</dbReference>
<comment type="caution">
    <text evidence="1">The sequence shown here is derived from an EMBL/GenBank/DDBJ whole genome shotgun (WGS) entry which is preliminary data.</text>
</comment>
<accession>A0A2M8WMG0</accession>
<dbReference type="OrthoDB" id="7778431at2"/>